<dbReference type="PANTHER" id="PTHR44259:SF93">
    <property type="entry name" value="PROTEIN, PUTATIVE (DUF295)-RELATED"/>
    <property type="match status" value="1"/>
</dbReference>
<dbReference type="Proteomes" id="UP000694864">
    <property type="component" value="Chromosome 13"/>
</dbReference>
<proteinExistence type="predicted"/>
<sequence>MSLIVSRLTKPRNESLLLGHKLLLQRWSSRRLLSSCPPYFVLCNKPNGGHKILSYLPTNWYMLESDKKVPYELLEANATIGASRGWVATLNSKGVVCLQDDLNVYTSDSADPKRISLPPILPIRHCQTRIVTNVAMSSSSPLNDDCVVAVKFLGPQLSLCRPAHDTKWTNIRVQDPSFFTSHVIFSKRDQMFSLPASGANHLASWDLLKHRDNPKFTKLHFHQNLPGVLGKTNNLEPCDSWCRAEHLVESSAGEMFLVIWYRSAREDMVGLETKGFRVFRVDEEGNATYTEDIGDLCIFLSKSEPFCVPASSFPGLERNFIYYLDFHESRFIQEVGIFGLQDSTSNFSSGYTGRVPYYFPP</sequence>
<name>A0ABM0V9M6_CAMSA</name>
<feature type="domain" description="KIB1-4 beta-propeller" evidence="1">
    <location>
        <begin position="73"/>
        <end position="331"/>
    </location>
</feature>
<reference evidence="3" key="2">
    <citation type="submission" date="2025-08" db="UniProtKB">
        <authorList>
            <consortium name="RefSeq"/>
        </authorList>
    </citation>
    <scope>IDENTIFICATION</scope>
    <source>
        <tissue evidence="3">Leaf</tissue>
    </source>
</reference>
<evidence type="ECO:0000259" key="1">
    <source>
        <dbReference type="Pfam" id="PF03478"/>
    </source>
</evidence>
<dbReference type="InterPro" id="IPR005174">
    <property type="entry name" value="KIB1-4_b-propeller"/>
</dbReference>
<dbReference type="InterPro" id="IPR050942">
    <property type="entry name" value="F-box_BR-signaling"/>
</dbReference>
<reference evidence="2" key="1">
    <citation type="journal article" date="2014" name="Nat. Commun.">
        <title>The emerging biofuel crop Camelina sativa retains a highly undifferentiated hexaploid genome structure.</title>
        <authorList>
            <person name="Kagale S."/>
            <person name="Koh C."/>
            <person name="Nixon J."/>
            <person name="Bollina V."/>
            <person name="Clarke W.E."/>
            <person name="Tuteja R."/>
            <person name="Spillane C."/>
            <person name="Robinson S.J."/>
            <person name="Links M.G."/>
            <person name="Clarke C."/>
            <person name="Higgins E.E."/>
            <person name="Huebert T."/>
            <person name="Sharpe A.G."/>
            <person name="Parkin I.A."/>
        </authorList>
    </citation>
    <scope>NUCLEOTIDE SEQUENCE [LARGE SCALE GENOMIC DNA]</scope>
    <source>
        <strain evidence="2">cv. DH55</strain>
    </source>
</reference>
<evidence type="ECO:0000313" key="2">
    <source>
        <dbReference type="Proteomes" id="UP000694864"/>
    </source>
</evidence>
<dbReference type="PANTHER" id="PTHR44259">
    <property type="entry name" value="OS07G0183000 PROTEIN-RELATED"/>
    <property type="match status" value="1"/>
</dbReference>
<dbReference type="RefSeq" id="XP_010453017.1">
    <property type="nucleotide sequence ID" value="XM_010454715.2"/>
</dbReference>
<organism evidence="2 3">
    <name type="scientific">Camelina sativa</name>
    <name type="common">False flax</name>
    <name type="synonym">Myagrum sativum</name>
    <dbReference type="NCBI Taxonomy" id="90675"/>
    <lineage>
        <taxon>Eukaryota</taxon>
        <taxon>Viridiplantae</taxon>
        <taxon>Streptophyta</taxon>
        <taxon>Embryophyta</taxon>
        <taxon>Tracheophyta</taxon>
        <taxon>Spermatophyta</taxon>
        <taxon>Magnoliopsida</taxon>
        <taxon>eudicotyledons</taxon>
        <taxon>Gunneridae</taxon>
        <taxon>Pentapetalae</taxon>
        <taxon>rosids</taxon>
        <taxon>malvids</taxon>
        <taxon>Brassicales</taxon>
        <taxon>Brassicaceae</taxon>
        <taxon>Camelineae</taxon>
        <taxon>Camelina</taxon>
    </lineage>
</organism>
<accession>A0ABM0V9M6</accession>
<protein>
    <submittedName>
        <fullName evidence="3">Uncharacterized protein LOC104735004</fullName>
    </submittedName>
</protein>
<dbReference type="Pfam" id="PF03478">
    <property type="entry name" value="Beta-prop_KIB1-4"/>
    <property type="match status" value="1"/>
</dbReference>
<gene>
    <name evidence="3" type="primary">LOC104735004</name>
</gene>
<evidence type="ECO:0000313" key="3">
    <source>
        <dbReference type="RefSeq" id="XP_010453017.1"/>
    </source>
</evidence>
<keyword evidence="2" id="KW-1185">Reference proteome</keyword>
<dbReference type="GeneID" id="104735004"/>